<keyword evidence="5" id="KW-1185">Reference proteome</keyword>
<feature type="chain" id="PRO_5030809933" evidence="2">
    <location>
        <begin position="24"/>
        <end position="342"/>
    </location>
</feature>
<sequence length="342" mass="38100">MKRLFLPLAAALAASLLSGCRKATPADVAAEVNNRAITYTELEKTYQSQYPQPVEGSSEDQVTAQKLDVLGSLINMELLLQRAEKLGLMAVDSDVDAEFNRRKAPYTKEEFERELAARKMTVDDFKSQLRRQLTVDKLINKEITSHITITDAEVTNFYNANRASFNLAEPQVHMAQIVVTPQPDASVRNLKNSKAQNDAEARTKILDIEGRLKRGDDFGMLAQNYSEDASTAANGGDMGFVPESALDKANLELRKMVTALSPGAFSQVIRTQEGYRILKVISKEPAGQRELNDPRVQQSIRETLMNRKDNLLKAAYYEVARNNAKVQNYLARTIVDSAGKNK</sequence>
<dbReference type="InterPro" id="IPR000297">
    <property type="entry name" value="PPIase_PpiC"/>
</dbReference>
<accession>A0A7V8NNA3</accession>
<dbReference type="PROSITE" id="PS51257">
    <property type="entry name" value="PROKAR_LIPOPROTEIN"/>
    <property type="match status" value="1"/>
</dbReference>
<dbReference type="Pfam" id="PF00639">
    <property type="entry name" value="Rotamase"/>
    <property type="match status" value="1"/>
</dbReference>
<evidence type="ECO:0000259" key="3">
    <source>
        <dbReference type="PROSITE" id="PS50198"/>
    </source>
</evidence>
<dbReference type="PANTHER" id="PTHR47245">
    <property type="entry name" value="PEPTIDYLPROLYL ISOMERASE"/>
    <property type="match status" value="1"/>
</dbReference>
<organism evidence="4 5">
    <name type="scientific">Candidatus Acidiferrum panamense</name>
    <dbReference type="NCBI Taxonomy" id="2741543"/>
    <lineage>
        <taxon>Bacteria</taxon>
        <taxon>Pseudomonadati</taxon>
        <taxon>Acidobacteriota</taxon>
        <taxon>Terriglobia</taxon>
        <taxon>Candidatus Acidiferrales</taxon>
        <taxon>Candidatus Acidiferrum</taxon>
    </lineage>
</organism>
<evidence type="ECO:0000256" key="1">
    <source>
        <dbReference type="PROSITE-ProRule" id="PRU00278"/>
    </source>
</evidence>
<feature type="domain" description="PpiC" evidence="3">
    <location>
        <begin position="169"/>
        <end position="282"/>
    </location>
</feature>
<evidence type="ECO:0000256" key="2">
    <source>
        <dbReference type="SAM" id="SignalP"/>
    </source>
</evidence>
<dbReference type="Pfam" id="PF13624">
    <property type="entry name" value="SurA_N_3"/>
    <property type="match status" value="1"/>
</dbReference>
<gene>
    <name evidence="4" type="ORF">HRJ53_04735</name>
</gene>
<keyword evidence="2" id="KW-0732">Signal</keyword>
<name>A0A7V8NNA3_9BACT</name>
<dbReference type="Gene3D" id="1.10.4030.10">
    <property type="entry name" value="Porin chaperone SurA, peptide-binding domain"/>
    <property type="match status" value="1"/>
</dbReference>
<proteinExistence type="predicted"/>
<dbReference type="Proteomes" id="UP000567293">
    <property type="component" value="Unassembled WGS sequence"/>
</dbReference>
<comment type="caution">
    <text evidence="4">The sequence shown here is derived from an EMBL/GenBank/DDBJ whole genome shotgun (WGS) entry which is preliminary data.</text>
</comment>
<dbReference type="PROSITE" id="PS50198">
    <property type="entry name" value="PPIC_PPIASE_2"/>
    <property type="match status" value="1"/>
</dbReference>
<dbReference type="SUPFAM" id="SSF109998">
    <property type="entry name" value="Triger factor/SurA peptide-binding domain-like"/>
    <property type="match status" value="1"/>
</dbReference>
<keyword evidence="1" id="KW-0413">Isomerase</keyword>
<dbReference type="InterPro" id="IPR046357">
    <property type="entry name" value="PPIase_dom_sf"/>
</dbReference>
<dbReference type="InterPro" id="IPR027304">
    <property type="entry name" value="Trigger_fact/SurA_dom_sf"/>
</dbReference>
<dbReference type="PROSITE" id="PS01096">
    <property type="entry name" value="PPIC_PPIASE_1"/>
    <property type="match status" value="1"/>
</dbReference>
<dbReference type="InterPro" id="IPR050245">
    <property type="entry name" value="PrsA_foldase"/>
</dbReference>
<evidence type="ECO:0000313" key="5">
    <source>
        <dbReference type="Proteomes" id="UP000567293"/>
    </source>
</evidence>
<dbReference type="GO" id="GO:0003755">
    <property type="term" value="F:peptidyl-prolyl cis-trans isomerase activity"/>
    <property type="evidence" value="ECO:0007669"/>
    <property type="project" value="UniProtKB-KW"/>
</dbReference>
<reference evidence="4" key="1">
    <citation type="submission" date="2020-06" db="EMBL/GenBank/DDBJ databases">
        <title>Legume-microbial interactions unlock mineral nutrients during tropical forest succession.</title>
        <authorList>
            <person name="Epihov D.Z."/>
        </authorList>
    </citation>
    <scope>NUCLEOTIDE SEQUENCE [LARGE SCALE GENOMIC DNA]</scope>
    <source>
        <strain evidence="4">Pan2503</strain>
    </source>
</reference>
<dbReference type="SUPFAM" id="SSF54534">
    <property type="entry name" value="FKBP-like"/>
    <property type="match status" value="1"/>
</dbReference>
<dbReference type="EMBL" id="JACDQQ010000455">
    <property type="protein sequence ID" value="MBA0084282.1"/>
    <property type="molecule type" value="Genomic_DNA"/>
</dbReference>
<dbReference type="Gene3D" id="3.10.50.40">
    <property type="match status" value="1"/>
</dbReference>
<feature type="signal peptide" evidence="2">
    <location>
        <begin position="1"/>
        <end position="23"/>
    </location>
</feature>
<dbReference type="AlphaFoldDB" id="A0A7V8NNA3"/>
<dbReference type="PANTHER" id="PTHR47245:SF2">
    <property type="entry name" value="PEPTIDYL-PROLYL CIS-TRANS ISOMERASE HP_0175-RELATED"/>
    <property type="match status" value="1"/>
</dbReference>
<keyword evidence="1" id="KW-0697">Rotamase</keyword>
<dbReference type="InterPro" id="IPR023058">
    <property type="entry name" value="PPIase_PpiC_CS"/>
</dbReference>
<protein>
    <submittedName>
        <fullName evidence="4">SurA N-terminal domain-containing protein</fullName>
    </submittedName>
</protein>
<evidence type="ECO:0000313" key="4">
    <source>
        <dbReference type="EMBL" id="MBA0084282.1"/>
    </source>
</evidence>